<dbReference type="VEuPathDB" id="FungiDB:Malapachy_4252"/>
<sequence length="228" mass="25601">MSERGRGRGGGGARGRGRGRGGARNYSKSQPRDVTGVNKLKSIMRQTKRLLSKDSITPGARIEAERRLLAIERELEERAQSNKERTLAARYHKVKFFERQKLVRRIKQLLRSIDASENTKSLRAELYESRVFLNYVLRYVALFGDRGAKKPIAPGANASDRAQKQAAEFLHHNDDDDDNVDDVDDEDDVDDDDSSTSADDDDDDDDDAEQSTHKGPKGSLADDDFFSL</sequence>
<proteinExistence type="inferred from homology"/>
<evidence type="ECO:0000256" key="7">
    <source>
        <dbReference type="ARBA" id="ARBA00023242"/>
    </source>
</evidence>
<accession>A0A0M8MM05</accession>
<evidence type="ECO:0000256" key="4">
    <source>
        <dbReference type="ARBA" id="ARBA00019827"/>
    </source>
</evidence>
<evidence type="ECO:0000256" key="5">
    <source>
        <dbReference type="ARBA" id="ARBA00022552"/>
    </source>
</evidence>
<dbReference type="AlphaFoldDB" id="A0A0M8MM05"/>
<dbReference type="OrthoDB" id="47732at2759"/>
<name>A0A0M8MM05_9BASI</name>
<evidence type="ECO:0000313" key="9">
    <source>
        <dbReference type="EMBL" id="KOS14268.1"/>
    </source>
</evidence>
<dbReference type="Proteomes" id="UP000037751">
    <property type="component" value="Unassembled WGS sequence"/>
</dbReference>
<dbReference type="InterPro" id="IPR050786">
    <property type="entry name" value="EFG1_rRNA-proc"/>
</dbReference>
<keyword evidence="7" id="KW-0539">Nucleus</keyword>
<dbReference type="GO" id="GO:0000462">
    <property type="term" value="P:maturation of SSU-rRNA from tricistronic rRNA transcript (SSU-rRNA, 5.8S rRNA, LSU-rRNA)"/>
    <property type="evidence" value="ECO:0007669"/>
    <property type="project" value="TreeGrafter"/>
</dbReference>
<evidence type="ECO:0000313" key="10">
    <source>
        <dbReference type="Proteomes" id="UP000037751"/>
    </source>
</evidence>
<dbReference type="GO" id="GO:0030688">
    <property type="term" value="C:preribosome, small subunit precursor"/>
    <property type="evidence" value="ECO:0007669"/>
    <property type="project" value="TreeGrafter"/>
</dbReference>
<dbReference type="InterPro" id="IPR019310">
    <property type="entry name" value="Efg1"/>
</dbReference>
<dbReference type="EMBL" id="LGAV01000004">
    <property type="protein sequence ID" value="KOS14268.1"/>
    <property type="molecule type" value="Genomic_DNA"/>
</dbReference>
<keyword evidence="6" id="KW-0175">Coiled coil</keyword>
<comment type="caution">
    <text evidence="9">The sequence shown here is derived from an EMBL/GenBank/DDBJ whole genome shotgun (WGS) entry which is preliminary data.</text>
</comment>
<evidence type="ECO:0000256" key="2">
    <source>
        <dbReference type="ARBA" id="ARBA00006916"/>
    </source>
</evidence>
<keyword evidence="10" id="KW-1185">Reference proteome</keyword>
<evidence type="ECO:0000256" key="3">
    <source>
        <dbReference type="ARBA" id="ARBA00018689"/>
    </source>
</evidence>
<gene>
    <name evidence="9" type="ORF">Malapachy_4252</name>
</gene>
<evidence type="ECO:0000256" key="6">
    <source>
        <dbReference type="ARBA" id="ARBA00023054"/>
    </source>
</evidence>
<comment type="similarity">
    <text evidence="2">Belongs to the EFG1 family.</text>
</comment>
<feature type="region of interest" description="Disordered" evidence="8">
    <location>
        <begin position="1"/>
        <end position="37"/>
    </location>
</feature>
<dbReference type="Pfam" id="PF10153">
    <property type="entry name" value="Efg1"/>
    <property type="match status" value="1"/>
</dbReference>
<dbReference type="STRING" id="77020.A0A0M8MM05"/>
<dbReference type="GO" id="GO:0005730">
    <property type="term" value="C:nucleolus"/>
    <property type="evidence" value="ECO:0007669"/>
    <property type="project" value="UniProtKB-SubCell"/>
</dbReference>
<feature type="region of interest" description="Disordered" evidence="8">
    <location>
        <begin position="151"/>
        <end position="228"/>
    </location>
</feature>
<reference evidence="9 10" key="1">
    <citation type="submission" date="2015-07" db="EMBL/GenBank/DDBJ databases">
        <title>Draft Genome Sequence of Malassezia furfur CBS1878 and Malassezia pachydermatis CBS1879.</title>
        <authorList>
            <person name="Triana S."/>
            <person name="Ohm R."/>
            <person name="Gonzalez A."/>
            <person name="DeCock H."/>
            <person name="Restrepo S."/>
            <person name="Celis A."/>
        </authorList>
    </citation>
    <scope>NUCLEOTIDE SEQUENCE [LARGE SCALE GENOMIC DNA]</scope>
    <source>
        <strain evidence="9 10">CBS 1879</strain>
    </source>
</reference>
<comment type="subcellular location">
    <subcellularLocation>
        <location evidence="1">Nucleus</location>
        <location evidence="1">Nucleolus</location>
    </subcellularLocation>
</comment>
<dbReference type="GeneID" id="28730579"/>
<dbReference type="RefSeq" id="XP_017991900.1">
    <property type="nucleotide sequence ID" value="XM_018138703.1"/>
</dbReference>
<evidence type="ECO:0000256" key="8">
    <source>
        <dbReference type="SAM" id="MobiDB-lite"/>
    </source>
</evidence>
<evidence type="ECO:0000256" key="1">
    <source>
        <dbReference type="ARBA" id="ARBA00004604"/>
    </source>
</evidence>
<dbReference type="PANTHER" id="PTHR33911">
    <property type="entry name" value="RRNA-PROCESSING PROTEIN EFG1"/>
    <property type="match status" value="1"/>
</dbReference>
<organism evidence="9 10">
    <name type="scientific">Malassezia pachydermatis</name>
    <dbReference type="NCBI Taxonomy" id="77020"/>
    <lineage>
        <taxon>Eukaryota</taxon>
        <taxon>Fungi</taxon>
        <taxon>Dikarya</taxon>
        <taxon>Basidiomycota</taxon>
        <taxon>Ustilaginomycotina</taxon>
        <taxon>Malasseziomycetes</taxon>
        <taxon>Malasseziales</taxon>
        <taxon>Malasseziaceae</taxon>
        <taxon>Malassezia</taxon>
    </lineage>
</organism>
<protein>
    <recommendedName>
        <fullName evidence="3">rRNA-processing protein EFG1</fullName>
    </recommendedName>
    <alternativeName>
        <fullName evidence="4">rRNA-processing protein efg1</fullName>
    </alternativeName>
</protein>
<keyword evidence="5" id="KW-0698">rRNA processing</keyword>
<feature type="compositionally biased region" description="Acidic residues" evidence="8">
    <location>
        <begin position="175"/>
        <end position="209"/>
    </location>
</feature>
<dbReference type="PANTHER" id="PTHR33911:SF1">
    <property type="entry name" value="RRNA-PROCESSING PROTEIN EFG1"/>
    <property type="match status" value="1"/>
</dbReference>